<dbReference type="HOGENOM" id="CLU_2713741_0_0_9"/>
<name>R8CX54_BACCE</name>
<accession>R8CX54</accession>
<evidence type="ECO:0000313" key="1">
    <source>
        <dbReference type="EMBL" id="EOO16120.1"/>
    </source>
</evidence>
<comment type="caution">
    <text evidence="1">The sequence shown here is derived from an EMBL/GenBank/DDBJ whole genome shotgun (WGS) entry which is preliminary data.</text>
</comment>
<sequence>MINLLIKTKATQKLNLHILNDLFSKYVGLFNDGFVEGYDGYNKSNYHDREENTYNCPKYFVITTMRSRYKKW</sequence>
<evidence type="ECO:0000313" key="2">
    <source>
        <dbReference type="Proteomes" id="UP000014003"/>
    </source>
</evidence>
<gene>
    <name evidence="1" type="ORF">IGA_03650</name>
</gene>
<organism evidence="1 2">
    <name type="scientific">Bacillus cereus HuA3-9</name>
    <dbReference type="NCBI Taxonomy" id="1053205"/>
    <lineage>
        <taxon>Bacteria</taxon>
        <taxon>Bacillati</taxon>
        <taxon>Bacillota</taxon>
        <taxon>Bacilli</taxon>
        <taxon>Bacillales</taxon>
        <taxon>Bacillaceae</taxon>
        <taxon>Bacillus</taxon>
        <taxon>Bacillus cereus group</taxon>
    </lineage>
</organism>
<dbReference type="AlphaFoldDB" id="R8CX54"/>
<protein>
    <submittedName>
        <fullName evidence="1">Uncharacterized protein</fullName>
    </submittedName>
</protein>
<reference evidence="1 2" key="1">
    <citation type="submission" date="2012-12" db="EMBL/GenBank/DDBJ databases">
        <title>The Genome Sequence of Bacillus cereus HuA3-9.</title>
        <authorList>
            <consortium name="The Broad Institute Genome Sequencing Platform"/>
            <consortium name="The Broad Institute Genome Sequencing Center for Infectious Disease"/>
            <person name="Feldgarden M."/>
            <person name="Van der Auwera G.A."/>
            <person name="Mahillon J."/>
            <person name="Duprez V."/>
            <person name="Timmery S."/>
            <person name="Mattelet C."/>
            <person name="Dierick K."/>
            <person name="Sun M."/>
            <person name="Yu Z."/>
            <person name="Zhu L."/>
            <person name="Hu X."/>
            <person name="Shank E.B."/>
            <person name="Swiecicka I."/>
            <person name="Hansen B.M."/>
            <person name="Andrup L."/>
            <person name="Walker B."/>
            <person name="Young S.K."/>
            <person name="Zeng Q."/>
            <person name="Gargeya S."/>
            <person name="Fitzgerald M."/>
            <person name="Haas B."/>
            <person name="Abouelleil A."/>
            <person name="Alvarado L."/>
            <person name="Arachchi H.M."/>
            <person name="Berlin A.M."/>
            <person name="Chapman S.B."/>
            <person name="Dewar J."/>
            <person name="Goldberg J."/>
            <person name="Griggs A."/>
            <person name="Gujja S."/>
            <person name="Hansen M."/>
            <person name="Howarth C."/>
            <person name="Imamovic A."/>
            <person name="Larimer J."/>
            <person name="McCowan C."/>
            <person name="Murphy C."/>
            <person name="Neiman D."/>
            <person name="Pearson M."/>
            <person name="Priest M."/>
            <person name="Roberts A."/>
            <person name="Saif S."/>
            <person name="Shea T."/>
            <person name="Sisk P."/>
            <person name="Sykes S."/>
            <person name="Wortman J."/>
            <person name="Nusbaum C."/>
            <person name="Birren B."/>
        </authorList>
    </citation>
    <scope>NUCLEOTIDE SEQUENCE [LARGE SCALE GENOMIC DNA]</scope>
    <source>
        <strain evidence="1 2">HuA3-9</strain>
    </source>
</reference>
<dbReference type="Proteomes" id="UP000014003">
    <property type="component" value="Unassembled WGS sequence"/>
</dbReference>
<dbReference type="EMBL" id="AHDZ01000031">
    <property type="protein sequence ID" value="EOO16120.1"/>
    <property type="molecule type" value="Genomic_DNA"/>
</dbReference>
<proteinExistence type="predicted"/>